<keyword evidence="5" id="KW-1185">Reference proteome</keyword>
<evidence type="ECO:0000313" key="4">
    <source>
        <dbReference type="EMBL" id="MCW3485736.1"/>
    </source>
</evidence>
<dbReference type="InterPro" id="IPR030392">
    <property type="entry name" value="S74_ICA"/>
</dbReference>
<evidence type="ECO:0000256" key="2">
    <source>
        <dbReference type="SAM" id="MobiDB-lite"/>
    </source>
</evidence>
<feature type="region of interest" description="Disordered" evidence="2">
    <location>
        <begin position="74"/>
        <end position="93"/>
    </location>
</feature>
<name>A0ABT3IPB9_9BACT</name>
<dbReference type="EMBL" id="JAPDNS010000002">
    <property type="protein sequence ID" value="MCW3485736.1"/>
    <property type="molecule type" value="Genomic_DNA"/>
</dbReference>
<dbReference type="RefSeq" id="WP_264732467.1">
    <property type="nucleotide sequence ID" value="NZ_JAPDNR010000001.1"/>
</dbReference>
<accession>A0ABT3IPB9</accession>
<feature type="coiled-coil region" evidence="1">
    <location>
        <begin position="538"/>
        <end position="565"/>
    </location>
</feature>
<keyword evidence="1" id="KW-0175">Coiled coil</keyword>
<protein>
    <submittedName>
        <fullName evidence="4">Tail fiber domain-containing protein</fullName>
    </submittedName>
</protein>
<feature type="domain" description="Peptidase S74" evidence="3">
    <location>
        <begin position="465"/>
        <end position="559"/>
    </location>
</feature>
<sequence>MSITTRDALKGRFKSGAIPTPQDFINLIDSALVRRDDAFFGKWQSGTCYYEGDVVLYNNALYSCVPDQQHPCGCEGESSTAGKGTDPGGPVGHCSVDNPEKDKDNWIMLDIDATDEDWEIIRDAAEVPVIMYAKVFGKIGMGTQDPAARVHIQDDNLNAGFLFSPDGANDPEFVIERNGEGQRRDFSQTVTNSKVRFTTNTEGFLFNAQFDPTRQENEKDKGESVRSRQVFITTPYSGPAIGIGTTLPQAALDIQTRSGSHLALNPVGAVTPQAVWLYKGEDSPVTGLVTELDSEAVKFTTNAPEGFYFRKLLDNAKNYLKKADTANGVTLVAIKPEGRVGIGTESPVTDVEITRTGGAGAFQMCLDNTNPAFSIINNRPNAEDLRNYLTLGADNDTSIFITDASKGFVFRRGKEYGNGNEREVNQGDDLITITAAGKTTIGGLSDKGYDLQVKGKMRAFGLYLDTDVKKIKEHATLDSVLDKVKNLNPVSFTFNKKANVPEGEKQIGFLPHQVQEYFPELVNTDEDGTKTLAYANLVAVLTKAIQEQQVQISTLESRLAQLEGSKDA</sequence>
<dbReference type="Gene3D" id="2.10.10.20">
    <property type="entry name" value="Carbohydrate-binding module superfamily 5/12"/>
    <property type="match status" value="1"/>
</dbReference>
<evidence type="ECO:0000313" key="5">
    <source>
        <dbReference type="Proteomes" id="UP001207742"/>
    </source>
</evidence>
<evidence type="ECO:0000256" key="1">
    <source>
        <dbReference type="SAM" id="Coils"/>
    </source>
</evidence>
<evidence type="ECO:0000259" key="3">
    <source>
        <dbReference type="PROSITE" id="PS51688"/>
    </source>
</evidence>
<dbReference type="PROSITE" id="PS51688">
    <property type="entry name" value="ICA"/>
    <property type="match status" value="1"/>
</dbReference>
<organism evidence="4 5">
    <name type="scientific">Chitinophaga nivalis</name>
    <dbReference type="NCBI Taxonomy" id="2991709"/>
    <lineage>
        <taxon>Bacteria</taxon>
        <taxon>Pseudomonadati</taxon>
        <taxon>Bacteroidota</taxon>
        <taxon>Chitinophagia</taxon>
        <taxon>Chitinophagales</taxon>
        <taxon>Chitinophagaceae</taxon>
        <taxon>Chitinophaga</taxon>
    </lineage>
</organism>
<reference evidence="4 5" key="1">
    <citation type="submission" date="2022-10" db="EMBL/GenBank/DDBJ databases">
        <title>Chitinophaga nivalis PC15 sp. nov., isolated from Pyeongchang county, South Korea.</title>
        <authorList>
            <person name="Trinh H.N."/>
        </authorList>
    </citation>
    <scope>NUCLEOTIDE SEQUENCE [LARGE SCALE GENOMIC DNA]</scope>
    <source>
        <strain evidence="4 5">PC14</strain>
    </source>
</reference>
<proteinExistence type="predicted"/>
<gene>
    <name evidence="4" type="ORF">OL497_17660</name>
</gene>
<dbReference type="Pfam" id="PF13884">
    <property type="entry name" value="Peptidase_S74"/>
    <property type="match status" value="1"/>
</dbReference>
<dbReference type="Proteomes" id="UP001207742">
    <property type="component" value="Unassembled WGS sequence"/>
</dbReference>
<comment type="caution">
    <text evidence="4">The sequence shown here is derived from an EMBL/GenBank/DDBJ whole genome shotgun (WGS) entry which is preliminary data.</text>
</comment>